<name>A0A0R1XN13_9LACO</name>
<organism evidence="4 5">
    <name type="scientific">Schleiferilactobacillus harbinensis DSM 16991</name>
    <dbReference type="NCBI Taxonomy" id="1122147"/>
    <lineage>
        <taxon>Bacteria</taxon>
        <taxon>Bacillati</taxon>
        <taxon>Bacillota</taxon>
        <taxon>Bacilli</taxon>
        <taxon>Lactobacillales</taxon>
        <taxon>Lactobacillaceae</taxon>
        <taxon>Schleiferilactobacillus</taxon>
    </lineage>
</organism>
<evidence type="ECO:0000256" key="1">
    <source>
        <dbReference type="SAM" id="Phobius"/>
    </source>
</evidence>
<feature type="transmembrane region" description="Helical" evidence="1">
    <location>
        <begin position="340"/>
        <end position="362"/>
    </location>
</feature>
<keyword evidence="1" id="KW-1133">Transmembrane helix</keyword>
<keyword evidence="1" id="KW-0812">Transmembrane</keyword>
<feature type="domain" description="WxL Interacting Protein host binding" evidence="3">
    <location>
        <begin position="196"/>
        <end position="329"/>
    </location>
</feature>
<dbReference type="Proteomes" id="UP000050949">
    <property type="component" value="Unassembled WGS sequence"/>
</dbReference>
<reference evidence="4 5" key="1">
    <citation type="journal article" date="2015" name="Genome Announc.">
        <title>Expanding the biotechnology potential of lactobacilli through comparative genomics of 213 strains and associated genera.</title>
        <authorList>
            <person name="Sun Z."/>
            <person name="Harris H.M."/>
            <person name="McCann A."/>
            <person name="Guo C."/>
            <person name="Argimon S."/>
            <person name="Zhang W."/>
            <person name="Yang X."/>
            <person name="Jeffery I.B."/>
            <person name="Cooney J.C."/>
            <person name="Kagawa T.F."/>
            <person name="Liu W."/>
            <person name="Song Y."/>
            <person name="Salvetti E."/>
            <person name="Wrobel A."/>
            <person name="Rasinkangas P."/>
            <person name="Parkhill J."/>
            <person name="Rea M.C."/>
            <person name="O'Sullivan O."/>
            <person name="Ritari J."/>
            <person name="Douillard F.P."/>
            <person name="Paul Ross R."/>
            <person name="Yang R."/>
            <person name="Briner A.E."/>
            <person name="Felis G.E."/>
            <person name="de Vos W.M."/>
            <person name="Barrangou R."/>
            <person name="Klaenhammer T.R."/>
            <person name="Caufield P.W."/>
            <person name="Cui Y."/>
            <person name="Zhang H."/>
            <person name="O'Toole P.W."/>
        </authorList>
    </citation>
    <scope>NUCLEOTIDE SEQUENCE [LARGE SCALE GENOMIC DNA]</scope>
    <source>
        <strain evidence="4 5">DSM 16991</strain>
    </source>
</reference>
<sequence>MADYFRKTDSDSYVILAGKSTGFIGGDVVPRKYIIRPWWLLSILAVLVGLFSSAVTVHGAATKTPKKAYAVSAVLPPNQVDGALNYWQLRPTPNQTQTLQLQVANIGSEPITVDVYANNGTTDSNPQIIYSQAATSVYPKTATSFASLVVGARKKSVTLAPAAVKVVEFTIRAPAKQFSGMILGGLYSEADVTTTATPIRQKVAYQRSVVLQGSNINTERPKLKFGTVQPVAEAGKLALRLVTSNDAPMYAYALTTDLTVTNRGTKKRVIHTTAQNGKVAPQSRFNWQFPIHNLPAGAYRMTLVVAGNNVARQTITRNFTIEQSQVQALADYSSPNRRNMIIVVILVILIIILMIAGWVLIYNKGRRHGERLWDKLKH</sequence>
<proteinExistence type="predicted"/>
<dbReference type="eggNOG" id="COG4072">
    <property type="taxonomic scope" value="Bacteria"/>
</dbReference>
<dbReference type="InterPro" id="IPR010317">
    <property type="entry name" value="WxLIP_PGBD"/>
</dbReference>
<evidence type="ECO:0000313" key="4">
    <source>
        <dbReference type="EMBL" id="KRM29243.1"/>
    </source>
</evidence>
<dbReference type="PATRIC" id="fig|1122147.4.peg.849"/>
<dbReference type="InterPro" id="IPR021759">
    <property type="entry name" value="WxLIP_HBD"/>
</dbReference>
<dbReference type="EMBL" id="AZFW01000016">
    <property type="protein sequence ID" value="KRM29243.1"/>
    <property type="molecule type" value="Genomic_DNA"/>
</dbReference>
<protein>
    <submittedName>
        <fullName evidence="4">Cell surface protein</fullName>
    </submittedName>
</protein>
<dbReference type="Pfam" id="PF11797">
    <property type="entry name" value="WxLIP_HBD"/>
    <property type="match status" value="1"/>
</dbReference>
<gene>
    <name evidence="4" type="ORF">FC91_GL000820</name>
</gene>
<evidence type="ECO:0000259" key="3">
    <source>
        <dbReference type="Pfam" id="PF11797"/>
    </source>
</evidence>
<feature type="domain" description="WxL Interacting Protein peptidoglycan binding" evidence="2">
    <location>
        <begin position="69"/>
        <end position="188"/>
    </location>
</feature>
<comment type="caution">
    <text evidence="4">The sequence shown here is derived from an EMBL/GenBank/DDBJ whole genome shotgun (WGS) entry which is preliminary data.</text>
</comment>
<feature type="transmembrane region" description="Helical" evidence="1">
    <location>
        <begin position="38"/>
        <end position="61"/>
    </location>
</feature>
<keyword evidence="1" id="KW-0472">Membrane</keyword>
<evidence type="ECO:0000313" key="5">
    <source>
        <dbReference type="Proteomes" id="UP000050949"/>
    </source>
</evidence>
<evidence type="ECO:0000259" key="2">
    <source>
        <dbReference type="Pfam" id="PF06030"/>
    </source>
</evidence>
<dbReference type="AlphaFoldDB" id="A0A0R1XN13"/>
<dbReference type="Pfam" id="PF06030">
    <property type="entry name" value="WxLIP_PGBD"/>
    <property type="match status" value="1"/>
</dbReference>
<accession>A0A0R1XN13</accession>